<protein>
    <submittedName>
        <fullName evidence="8">OmpA family protein</fullName>
    </submittedName>
</protein>
<gene>
    <name evidence="7" type="ordered locus">STAUR_8152</name>
    <name evidence="8" type="ORF">STIAU_3252</name>
</gene>
<keyword evidence="3" id="KW-0998">Cell outer membrane</keyword>
<dbReference type="Proteomes" id="UP000001351">
    <property type="component" value="Chromosome"/>
</dbReference>
<dbReference type="EMBL" id="AAMD01000093">
    <property type="protein sequence ID" value="EAU65113.1"/>
    <property type="molecule type" value="Genomic_DNA"/>
</dbReference>
<feature type="compositionally biased region" description="Low complexity" evidence="5">
    <location>
        <begin position="185"/>
        <end position="194"/>
    </location>
</feature>
<dbReference type="Gene3D" id="3.30.1330.60">
    <property type="entry name" value="OmpA-like domain"/>
    <property type="match status" value="1"/>
</dbReference>
<dbReference type="CDD" id="cd07185">
    <property type="entry name" value="OmpA_C-like"/>
    <property type="match status" value="1"/>
</dbReference>
<evidence type="ECO:0000256" key="5">
    <source>
        <dbReference type="SAM" id="MobiDB-lite"/>
    </source>
</evidence>
<evidence type="ECO:0000259" key="6">
    <source>
        <dbReference type="PROSITE" id="PS51123"/>
    </source>
</evidence>
<evidence type="ECO:0000313" key="9">
    <source>
        <dbReference type="Proteomes" id="UP000001351"/>
    </source>
</evidence>
<dbReference type="InterPro" id="IPR006664">
    <property type="entry name" value="OMP_bac"/>
</dbReference>
<dbReference type="RefSeq" id="WP_002615709.1">
    <property type="nucleotide sequence ID" value="NC_014623.1"/>
</dbReference>
<feature type="domain" description="OmpA-like" evidence="6">
    <location>
        <begin position="245"/>
        <end position="361"/>
    </location>
</feature>
<evidence type="ECO:0000256" key="2">
    <source>
        <dbReference type="ARBA" id="ARBA00023136"/>
    </source>
</evidence>
<dbReference type="PROSITE" id="PS51257">
    <property type="entry name" value="PROKAR_LIPOPROTEIN"/>
    <property type="match status" value="1"/>
</dbReference>
<dbReference type="GO" id="GO:0009279">
    <property type="term" value="C:cell outer membrane"/>
    <property type="evidence" value="ECO:0007669"/>
    <property type="project" value="UniProtKB-SubCell"/>
</dbReference>
<dbReference type="Pfam" id="PF00691">
    <property type="entry name" value="OmpA"/>
    <property type="match status" value="1"/>
</dbReference>
<accession>Q08X91</accession>
<dbReference type="HOGENOM" id="CLU_016890_14_2_7"/>
<dbReference type="KEGG" id="sur:STAUR_8152"/>
<dbReference type="Pfam" id="PF14346">
    <property type="entry name" value="DUF4398"/>
    <property type="match status" value="1"/>
</dbReference>
<evidence type="ECO:0000313" key="10">
    <source>
        <dbReference type="Proteomes" id="UP000032702"/>
    </source>
</evidence>
<dbReference type="eggNOG" id="COG2885">
    <property type="taxonomic scope" value="Bacteria"/>
</dbReference>
<evidence type="ECO:0000256" key="1">
    <source>
        <dbReference type="ARBA" id="ARBA00004442"/>
    </source>
</evidence>
<evidence type="ECO:0000256" key="3">
    <source>
        <dbReference type="ARBA" id="ARBA00023237"/>
    </source>
</evidence>
<name>Q08X91_STIAD</name>
<evidence type="ECO:0000313" key="8">
    <source>
        <dbReference type="EMBL" id="EAU65113.1"/>
    </source>
</evidence>
<dbReference type="OrthoDB" id="9805566at2"/>
<reference evidence="8 10" key="1">
    <citation type="submission" date="2006-04" db="EMBL/GenBank/DDBJ databases">
        <authorList>
            <person name="Nierman W.C."/>
        </authorList>
    </citation>
    <scope>NUCLEOTIDE SEQUENCE [LARGE SCALE GENOMIC DNA]</scope>
    <source>
        <strain evidence="8 10">DW4/3-1</strain>
    </source>
</reference>
<dbReference type="InterPro" id="IPR050330">
    <property type="entry name" value="Bact_OuterMem_StrucFunc"/>
</dbReference>
<feature type="compositionally biased region" description="Basic and acidic residues" evidence="5">
    <location>
        <begin position="164"/>
        <end position="184"/>
    </location>
</feature>
<comment type="subcellular location">
    <subcellularLocation>
        <location evidence="1">Cell outer membrane</location>
    </subcellularLocation>
</comment>
<dbReference type="InterPro" id="IPR036737">
    <property type="entry name" value="OmpA-like_sf"/>
</dbReference>
<evidence type="ECO:0000313" key="7">
    <source>
        <dbReference type="EMBL" id="ADO75907.1"/>
    </source>
</evidence>
<keyword evidence="2 4" id="KW-0472">Membrane</keyword>
<keyword evidence="9" id="KW-1185">Reference proteome</keyword>
<sequence>MQRWKRWVWGVAGTAGLVSGCVAHGPPPRELLDARTTYQRVSVNPVVRQQSAQPLTEAWHALLEAEREYDRSKDSPKTRSLAYVALRKAQLAEAQASIAVAQHQRAVAAQALRQTQEAQRRQSQAQLDAAQRQLLEARRLRDEAAQLAEARRLQSQTVQLQQEAQRRQEEMDRLAQEQRQRSEAETQAQRLAQAEQALEVERRARAEAETRAAEEREARARAEAQAATALAGLARQGELKVSEDARGTVLTLSGSVLFASGEDDLLPSARSKLSEVAEALKPTHNRLTIEGHTDAQGADRFNEDLSFRRAERVRNFLVSQGVAANRVEVRGLGEYRPVASNSTAEGRANNRRVEIILQRGDATGVGGSGQGGPP</sequence>
<dbReference type="PROSITE" id="PS51123">
    <property type="entry name" value="OMPA_2"/>
    <property type="match status" value="1"/>
</dbReference>
<dbReference type="PRINTS" id="PR01023">
    <property type="entry name" value="NAFLGMOTY"/>
</dbReference>
<dbReference type="PRINTS" id="PR01021">
    <property type="entry name" value="OMPADOMAIN"/>
</dbReference>
<organism evidence="8 10">
    <name type="scientific">Stigmatella aurantiaca (strain DW4/3-1)</name>
    <dbReference type="NCBI Taxonomy" id="378806"/>
    <lineage>
        <taxon>Bacteria</taxon>
        <taxon>Pseudomonadati</taxon>
        <taxon>Myxococcota</taxon>
        <taxon>Myxococcia</taxon>
        <taxon>Myxococcales</taxon>
        <taxon>Cystobacterineae</taxon>
        <taxon>Archangiaceae</taxon>
        <taxon>Stigmatella</taxon>
    </lineage>
</organism>
<dbReference type="EMBL" id="CP002271">
    <property type="protein sequence ID" value="ADO75907.1"/>
    <property type="molecule type" value="Genomic_DNA"/>
</dbReference>
<proteinExistence type="predicted"/>
<dbReference type="Proteomes" id="UP000032702">
    <property type="component" value="Unassembled WGS sequence"/>
</dbReference>
<evidence type="ECO:0000256" key="4">
    <source>
        <dbReference type="PROSITE-ProRule" id="PRU00473"/>
    </source>
</evidence>
<dbReference type="InterPro" id="IPR006665">
    <property type="entry name" value="OmpA-like"/>
</dbReference>
<feature type="region of interest" description="Disordered" evidence="5">
    <location>
        <begin position="161"/>
        <end position="194"/>
    </location>
</feature>
<dbReference type="InterPro" id="IPR025511">
    <property type="entry name" value="DUF4398"/>
</dbReference>
<dbReference type="PANTHER" id="PTHR30329">
    <property type="entry name" value="STATOR ELEMENT OF FLAGELLAR MOTOR COMPLEX"/>
    <property type="match status" value="1"/>
</dbReference>
<dbReference type="PATRIC" id="fig|378806.16.peg.4112"/>
<dbReference type="PANTHER" id="PTHR30329:SF21">
    <property type="entry name" value="LIPOPROTEIN YIAD-RELATED"/>
    <property type="match status" value="1"/>
</dbReference>
<dbReference type="AlphaFoldDB" id="Q08X91"/>
<dbReference type="STRING" id="378806.STAUR_8152"/>
<reference evidence="7 9" key="2">
    <citation type="journal article" date="2011" name="Mol. Biol. Evol.">
        <title>Comparative genomic analysis of fruiting body formation in Myxococcales.</title>
        <authorList>
            <person name="Huntley S."/>
            <person name="Hamann N."/>
            <person name="Wegener-Feldbrugge S."/>
            <person name="Treuner-Lange A."/>
            <person name="Kube M."/>
            <person name="Reinhardt R."/>
            <person name="Klages S."/>
            <person name="Muller R."/>
            <person name="Ronning C.M."/>
            <person name="Nierman W.C."/>
            <person name="Sogaard-Andersen L."/>
        </authorList>
    </citation>
    <scope>NUCLEOTIDE SEQUENCE [LARGE SCALE GENOMIC DNA]</scope>
    <source>
        <strain evidence="7 9">DW4/3-1</strain>
    </source>
</reference>
<dbReference type="SUPFAM" id="SSF103088">
    <property type="entry name" value="OmpA-like"/>
    <property type="match status" value="1"/>
</dbReference>